<dbReference type="KEGG" id="eaj:Q3M24_15700"/>
<dbReference type="AlphaFoldDB" id="A0AAU8LRE7"/>
<evidence type="ECO:0000313" key="1">
    <source>
        <dbReference type="EMBL" id="XCN71744.1"/>
    </source>
</evidence>
<name>A0AAU8LRE7_9BACT</name>
<reference evidence="1" key="2">
    <citation type="submission" date="2024-06" db="EMBL/GenBank/DDBJ databases">
        <authorList>
            <person name="Plum-Jensen L.E."/>
            <person name="Schramm A."/>
            <person name="Marshall I.P.G."/>
        </authorList>
    </citation>
    <scope>NUCLEOTIDE SEQUENCE</scope>
    <source>
        <strain evidence="1">Rat1</strain>
    </source>
</reference>
<proteinExistence type="predicted"/>
<gene>
    <name evidence="1" type="ORF">Q3M24_15700</name>
</gene>
<sequence length="213" mass="24231">MGFSQFKSEIEVARRFNLRTDSKPFVQTLALKNIPEYKFEEIKENFKDPLSFLSEAATCEDIIKPILKVLDKCYPDFRVWSHVQYSVDPEKDLTGIPDFLVARTTQIRGELGIPPLCVVEAKKADWDQGWAQALAEMYAASIQGATMCYAAVTTGVEWQFGQFDRDAALFIKQMSKLSVLDDNDEPSNLQKLFDTLNWLFDQASRVEIVPSTV</sequence>
<accession>A0AAU8LRE7</accession>
<protein>
    <recommendedName>
        <fullName evidence="2">Type I restriction enzyme R protein N terminus (HSDR_N)</fullName>
    </recommendedName>
</protein>
<dbReference type="EMBL" id="CP159373">
    <property type="protein sequence ID" value="XCN71744.1"/>
    <property type="molecule type" value="Genomic_DNA"/>
</dbReference>
<reference evidence="1" key="1">
    <citation type="journal article" date="2024" name="Syst. Appl. Microbiol.">
        <title>First single-strain enrichments of Electrothrix cable bacteria, description of E. aestuarii sp. nov. and E. rattekaaiensis sp. nov., and proposal of a cable bacteria taxonomy following the rules of the SeqCode.</title>
        <authorList>
            <person name="Plum-Jensen L.E."/>
            <person name="Schramm A."/>
            <person name="Marshall I.P.G."/>
        </authorList>
    </citation>
    <scope>NUCLEOTIDE SEQUENCE</scope>
    <source>
        <strain evidence="1">Rat1</strain>
    </source>
</reference>
<organism evidence="1">
    <name type="scientific">Candidatus Electrothrix aestuarii</name>
    <dbReference type="NCBI Taxonomy" id="3062594"/>
    <lineage>
        <taxon>Bacteria</taxon>
        <taxon>Pseudomonadati</taxon>
        <taxon>Thermodesulfobacteriota</taxon>
        <taxon>Desulfobulbia</taxon>
        <taxon>Desulfobulbales</taxon>
        <taxon>Desulfobulbaceae</taxon>
        <taxon>Candidatus Electrothrix</taxon>
    </lineage>
</organism>
<evidence type="ECO:0008006" key="2">
    <source>
        <dbReference type="Google" id="ProtNLM"/>
    </source>
</evidence>